<evidence type="ECO:0000313" key="9">
    <source>
        <dbReference type="Proteomes" id="UP000556026"/>
    </source>
</evidence>
<protein>
    <submittedName>
        <fullName evidence="8">Two-component system response regulator</fullName>
    </submittedName>
</protein>
<keyword evidence="2" id="KW-0902">Two-component regulatory system</keyword>
<evidence type="ECO:0000256" key="1">
    <source>
        <dbReference type="ARBA" id="ARBA00022553"/>
    </source>
</evidence>
<gene>
    <name evidence="8" type="ORF">GMST_13360</name>
</gene>
<dbReference type="PANTHER" id="PTHR45228">
    <property type="entry name" value="CYCLIC DI-GMP PHOSPHODIESTERASE TM_0186-RELATED"/>
    <property type="match status" value="1"/>
</dbReference>
<proteinExistence type="predicted"/>
<dbReference type="PROSITE" id="PS51832">
    <property type="entry name" value="HD_GYP"/>
    <property type="match status" value="1"/>
</dbReference>
<name>A0A6V8MG89_9BACT</name>
<comment type="caution">
    <text evidence="8">The sequence shown here is derived from an EMBL/GenBank/DDBJ whole genome shotgun (WGS) entry which is preliminary data.</text>
</comment>
<feature type="modified residue" description="4-aspartylphosphate" evidence="5">
    <location>
        <position position="57"/>
    </location>
</feature>
<evidence type="ECO:0000256" key="3">
    <source>
        <dbReference type="ARBA" id="ARBA00023015"/>
    </source>
</evidence>
<dbReference type="FunFam" id="3.40.50.2300:FF:000018">
    <property type="entry name" value="DNA-binding transcriptional regulator NtrC"/>
    <property type="match status" value="1"/>
</dbReference>
<feature type="domain" description="Response regulatory" evidence="6">
    <location>
        <begin position="8"/>
        <end position="122"/>
    </location>
</feature>
<evidence type="ECO:0000256" key="5">
    <source>
        <dbReference type="PROSITE-ProRule" id="PRU00169"/>
    </source>
</evidence>
<feature type="domain" description="HD-GYP" evidence="7">
    <location>
        <begin position="156"/>
        <end position="357"/>
    </location>
</feature>
<reference evidence="9" key="1">
    <citation type="submission" date="2020-06" db="EMBL/GenBank/DDBJ databases">
        <title>Draft genomic sequence of Geomonas sp. Red330.</title>
        <authorList>
            <person name="Itoh H."/>
            <person name="Zhenxing X."/>
            <person name="Ushijima N."/>
            <person name="Masuda Y."/>
            <person name="Shiratori Y."/>
            <person name="Senoo K."/>
        </authorList>
    </citation>
    <scope>NUCLEOTIDE SEQUENCE [LARGE SCALE GENOMIC DNA]</scope>
    <source>
        <strain evidence="9">Red330</strain>
    </source>
</reference>
<sequence length="361" mass="40184">METTASGLVIVVDDDPYVLESVAMLLTVSGFEVRPFSNGFDALAELRRSPPDVVLTDVNMPRITGIELLEKIHENDRDIPVILMTAYAELEMAVSAIKKGAFDFIIKPFKPPYLIHAVEKGINYKRLVLIEKNYKIELERTVEQRTRELGDALEQMRSMSRETIERLTAAAELRDEDTGKHISRIGLYARRISEIMHMPADFVETIGLAAAMHDVGKIGIPDAILLKAGPLTPSEFDIMKSHTLIGGRILAGSSHKVLQLAASIALTHHERWDGSGYPHGTKGIETPLEGRIVMLADQYDALRSVRVYKPSLTHERTVEIITKGDGRTLPEHFDPCILESFLKGASDFEEIFASQQEEPAS</sequence>
<dbReference type="InterPro" id="IPR003607">
    <property type="entry name" value="HD/PDEase_dom"/>
</dbReference>
<dbReference type="Pfam" id="PF13487">
    <property type="entry name" value="HD_5"/>
    <property type="match status" value="1"/>
</dbReference>
<accession>A0A6V8MG89</accession>
<dbReference type="InterPro" id="IPR037522">
    <property type="entry name" value="HD_GYP_dom"/>
</dbReference>
<keyword evidence="1 5" id="KW-0597">Phosphoprotein</keyword>
<dbReference type="Gene3D" id="3.40.50.2300">
    <property type="match status" value="1"/>
</dbReference>
<evidence type="ECO:0000259" key="7">
    <source>
        <dbReference type="PROSITE" id="PS51832"/>
    </source>
</evidence>
<dbReference type="GO" id="GO:0000160">
    <property type="term" value="P:phosphorelay signal transduction system"/>
    <property type="evidence" value="ECO:0007669"/>
    <property type="project" value="UniProtKB-KW"/>
</dbReference>
<organism evidence="8 9">
    <name type="scientific">Geomonas silvestris</name>
    <dbReference type="NCBI Taxonomy" id="2740184"/>
    <lineage>
        <taxon>Bacteria</taxon>
        <taxon>Pseudomonadati</taxon>
        <taxon>Thermodesulfobacteriota</taxon>
        <taxon>Desulfuromonadia</taxon>
        <taxon>Geobacterales</taxon>
        <taxon>Geobacteraceae</taxon>
        <taxon>Geomonas</taxon>
    </lineage>
</organism>
<dbReference type="PANTHER" id="PTHR45228:SF8">
    <property type="entry name" value="TWO-COMPONENT RESPONSE REGULATOR-RELATED"/>
    <property type="match status" value="1"/>
</dbReference>
<dbReference type="Gene3D" id="1.10.3210.10">
    <property type="entry name" value="Hypothetical protein af1432"/>
    <property type="match status" value="1"/>
</dbReference>
<dbReference type="PROSITE" id="PS50110">
    <property type="entry name" value="RESPONSE_REGULATORY"/>
    <property type="match status" value="1"/>
</dbReference>
<keyword evidence="4" id="KW-0804">Transcription</keyword>
<dbReference type="RefSeq" id="WP_183353861.1">
    <property type="nucleotide sequence ID" value="NZ_BLXX01000003.1"/>
</dbReference>
<dbReference type="InterPro" id="IPR052020">
    <property type="entry name" value="Cyclic_di-GMP/3'3'-cGAMP_PDE"/>
</dbReference>
<evidence type="ECO:0000256" key="4">
    <source>
        <dbReference type="ARBA" id="ARBA00023163"/>
    </source>
</evidence>
<dbReference type="CDD" id="cd00077">
    <property type="entry name" value="HDc"/>
    <property type="match status" value="1"/>
</dbReference>
<keyword evidence="3" id="KW-0805">Transcription regulation</keyword>
<evidence type="ECO:0000259" key="6">
    <source>
        <dbReference type="PROSITE" id="PS50110"/>
    </source>
</evidence>
<dbReference type="SUPFAM" id="SSF52172">
    <property type="entry name" value="CheY-like"/>
    <property type="match status" value="1"/>
</dbReference>
<dbReference type="SMART" id="SM00471">
    <property type="entry name" value="HDc"/>
    <property type="match status" value="1"/>
</dbReference>
<dbReference type="SUPFAM" id="SSF109604">
    <property type="entry name" value="HD-domain/PDEase-like"/>
    <property type="match status" value="1"/>
</dbReference>
<dbReference type="SMART" id="SM00448">
    <property type="entry name" value="REC"/>
    <property type="match status" value="1"/>
</dbReference>
<dbReference type="Proteomes" id="UP000556026">
    <property type="component" value="Unassembled WGS sequence"/>
</dbReference>
<dbReference type="InterPro" id="IPR011006">
    <property type="entry name" value="CheY-like_superfamily"/>
</dbReference>
<dbReference type="Pfam" id="PF00072">
    <property type="entry name" value="Response_reg"/>
    <property type="match status" value="1"/>
</dbReference>
<dbReference type="EMBL" id="BLXX01000003">
    <property type="protein sequence ID" value="GFO59011.1"/>
    <property type="molecule type" value="Genomic_DNA"/>
</dbReference>
<dbReference type="InterPro" id="IPR001789">
    <property type="entry name" value="Sig_transdc_resp-reg_receiver"/>
</dbReference>
<dbReference type="AlphaFoldDB" id="A0A6V8MG89"/>
<evidence type="ECO:0000256" key="2">
    <source>
        <dbReference type="ARBA" id="ARBA00023012"/>
    </source>
</evidence>
<evidence type="ECO:0000313" key="8">
    <source>
        <dbReference type="EMBL" id="GFO59011.1"/>
    </source>
</evidence>
<keyword evidence="9" id="KW-1185">Reference proteome</keyword>